<dbReference type="EMBL" id="FWXK01000002">
    <property type="protein sequence ID" value="SMC32248.1"/>
    <property type="molecule type" value="Genomic_DNA"/>
</dbReference>
<dbReference type="HAMAP" id="MF_01080">
    <property type="entry name" value="TruB_bact"/>
    <property type="match status" value="1"/>
</dbReference>
<keyword evidence="3 5" id="KW-0819">tRNA processing</keyword>
<dbReference type="InterPro" id="IPR032819">
    <property type="entry name" value="TruB_C"/>
</dbReference>
<dbReference type="GO" id="GO:1990481">
    <property type="term" value="P:mRNA pseudouridine synthesis"/>
    <property type="evidence" value="ECO:0007669"/>
    <property type="project" value="TreeGrafter"/>
</dbReference>
<comment type="function">
    <text evidence="5">Responsible for synthesis of pseudouridine from uracil-55 in the psi GC loop of transfer RNAs.</text>
</comment>
<dbReference type="Pfam" id="PF01509">
    <property type="entry name" value="TruB_N"/>
    <property type="match status" value="1"/>
</dbReference>
<dbReference type="SUPFAM" id="SSF55120">
    <property type="entry name" value="Pseudouridine synthase"/>
    <property type="match status" value="1"/>
</dbReference>
<protein>
    <recommendedName>
        <fullName evidence="5">tRNA pseudouridine synthase B</fullName>
        <ecNumber evidence="5">5.4.99.25</ecNumber>
    </recommendedName>
    <alternativeName>
        <fullName evidence="5">tRNA pseudouridine(55) synthase</fullName>
        <shortName evidence="5">Psi55 synthase</shortName>
    </alternativeName>
    <alternativeName>
        <fullName evidence="5">tRNA pseudouridylate synthase</fullName>
    </alternativeName>
    <alternativeName>
        <fullName evidence="5">tRNA-uridine isomerase</fullName>
    </alternativeName>
</protein>
<evidence type="ECO:0000259" key="6">
    <source>
        <dbReference type="Pfam" id="PF01509"/>
    </source>
</evidence>
<dbReference type="FunFam" id="3.30.2350.10:FF:000011">
    <property type="entry name" value="tRNA pseudouridine synthase B"/>
    <property type="match status" value="1"/>
</dbReference>
<feature type="domain" description="Pseudouridine synthase II N-terminal" evidence="6">
    <location>
        <begin position="26"/>
        <end position="182"/>
    </location>
</feature>
<proteinExistence type="inferred from homology"/>
<dbReference type="Pfam" id="PF16198">
    <property type="entry name" value="TruB_C_2"/>
    <property type="match status" value="1"/>
</dbReference>
<evidence type="ECO:0000256" key="1">
    <source>
        <dbReference type="ARBA" id="ARBA00000385"/>
    </source>
</evidence>
<dbReference type="GO" id="GO:0031119">
    <property type="term" value="P:tRNA pseudouridine synthesis"/>
    <property type="evidence" value="ECO:0007669"/>
    <property type="project" value="UniProtKB-UniRule"/>
</dbReference>
<dbReference type="PANTHER" id="PTHR13767:SF2">
    <property type="entry name" value="PSEUDOURIDYLATE SYNTHASE TRUB1"/>
    <property type="match status" value="1"/>
</dbReference>
<evidence type="ECO:0000256" key="2">
    <source>
        <dbReference type="ARBA" id="ARBA00005642"/>
    </source>
</evidence>
<dbReference type="GO" id="GO:0160148">
    <property type="term" value="F:tRNA pseudouridine(55) synthase activity"/>
    <property type="evidence" value="ECO:0007669"/>
    <property type="project" value="UniProtKB-EC"/>
</dbReference>
<dbReference type="CDD" id="cd02573">
    <property type="entry name" value="PseudoU_synth_EcTruB"/>
    <property type="match status" value="1"/>
</dbReference>
<name>A0A1W1Y931_9LACT</name>
<dbReference type="GO" id="GO:0003723">
    <property type="term" value="F:RNA binding"/>
    <property type="evidence" value="ECO:0007669"/>
    <property type="project" value="InterPro"/>
</dbReference>
<gene>
    <name evidence="5" type="primary">truB</name>
    <name evidence="8" type="ORF">SAMN04487984_0458</name>
</gene>
<keyword evidence="9" id="KW-1185">Reference proteome</keyword>
<dbReference type="InterPro" id="IPR014780">
    <property type="entry name" value="tRNA_psdUridine_synth_TruB"/>
</dbReference>
<organism evidence="8 9">
    <name type="scientific">Aerococcus suis</name>
    <dbReference type="NCBI Taxonomy" id="371602"/>
    <lineage>
        <taxon>Bacteria</taxon>
        <taxon>Bacillati</taxon>
        <taxon>Bacillota</taxon>
        <taxon>Bacilli</taxon>
        <taxon>Lactobacillales</taxon>
        <taxon>Aerococcaceae</taxon>
        <taxon>Aerococcus</taxon>
    </lineage>
</organism>
<evidence type="ECO:0000313" key="8">
    <source>
        <dbReference type="EMBL" id="SMC32248.1"/>
    </source>
</evidence>
<evidence type="ECO:0000256" key="3">
    <source>
        <dbReference type="ARBA" id="ARBA00022694"/>
    </source>
</evidence>
<dbReference type="InterPro" id="IPR002501">
    <property type="entry name" value="PsdUridine_synth_N"/>
</dbReference>
<dbReference type="EC" id="5.4.99.25" evidence="5"/>
<dbReference type="AlphaFoldDB" id="A0A1W1Y931"/>
<evidence type="ECO:0000256" key="5">
    <source>
        <dbReference type="HAMAP-Rule" id="MF_01080"/>
    </source>
</evidence>
<evidence type="ECO:0000256" key="4">
    <source>
        <dbReference type="ARBA" id="ARBA00023235"/>
    </source>
</evidence>
<dbReference type="NCBIfam" id="TIGR00431">
    <property type="entry name" value="TruB"/>
    <property type="match status" value="1"/>
</dbReference>
<evidence type="ECO:0000313" key="9">
    <source>
        <dbReference type="Proteomes" id="UP000243884"/>
    </source>
</evidence>
<feature type="domain" description="tRNA pseudouridylate synthase B C-terminal" evidence="7">
    <location>
        <begin position="183"/>
        <end position="239"/>
    </location>
</feature>
<comment type="catalytic activity">
    <reaction evidence="1 5">
        <text>uridine(55) in tRNA = pseudouridine(55) in tRNA</text>
        <dbReference type="Rhea" id="RHEA:42532"/>
        <dbReference type="Rhea" id="RHEA-COMP:10101"/>
        <dbReference type="Rhea" id="RHEA-COMP:10102"/>
        <dbReference type="ChEBI" id="CHEBI:65314"/>
        <dbReference type="ChEBI" id="CHEBI:65315"/>
        <dbReference type="EC" id="5.4.99.25"/>
    </reaction>
</comment>
<accession>A0A1W1Y931</accession>
<dbReference type="Gene3D" id="3.30.2350.10">
    <property type="entry name" value="Pseudouridine synthase"/>
    <property type="match status" value="1"/>
</dbReference>
<dbReference type="Proteomes" id="UP000243884">
    <property type="component" value="Unassembled WGS sequence"/>
</dbReference>
<sequence length="306" mass="34402">MQNLDGILPLWKEKGLTSHDCVFKARKILHMKKIGHTGTLDPNVDGVLPLCLGKGTKLVDLIMDKTKTYVGEITLGFATETEDLDGKIIDELAIDQPIPSEVIDQKMQEFKGIITQIPPMYSAVKVNGRRLYEYARANETVERPTRQVEIHQFKRTSSVEYDNEKHVQRFKFEVVCGKGTYIRTLASNLGESLGVPATMIKLTRTGSSPFSKNECLTLAEVKQAVTDGSINQYVWSIDRVLNQYPTWEVPAHLIKLIRNGAVIDKDQLPKDLSDEPIVAAQIDNQIIGLYGPHPTKENKVKPKKMF</sequence>
<feature type="active site" description="Nucleophile" evidence="5">
    <location>
        <position position="41"/>
    </location>
</feature>
<evidence type="ECO:0000259" key="7">
    <source>
        <dbReference type="Pfam" id="PF16198"/>
    </source>
</evidence>
<dbReference type="STRING" id="371602.SAMN04487984_0458"/>
<dbReference type="InterPro" id="IPR020103">
    <property type="entry name" value="PsdUridine_synth_cat_dom_sf"/>
</dbReference>
<reference evidence="9" key="1">
    <citation type="submission" date="2017-04" db="EMBL/GenBank/DDBJ databases">
        <authorList>
            <person name="Varghese N."/>
            <person name="Submissions S."/>
        </authorList>
    </citation>
    <scope>NUCLEOTIDE SEQUENCE [LARGE SCALE GENOMIC DNA]</scope>
    <source>
        <strain evidence="9">DSM 21500</strain>
    </source>
</reference>
<keyword evidence="4 5" id="KW-0413">Isomerase</keyword>
<dbReference type="PANTHER" id="PTHR13767">
    <property type="entry name" value="TRNA-PSEUDOURIDINE SYNTHASE"/>
    <property type="match status" value="1"/>
</dbReference>
<comment type="similarity">
    <text evidence="2 5">Belongs to the pseudouridine synthase TruB family. Type 1 subfamily.</text>
</comment>